<evidence type="ECO:0000313" key="3">
    <source>
        <dbReference type="Proteomes" id="UP001229421"/>
    </source>
</evidence>
<feature type="region of interest" description="Disordered" evidence="1">
    <location>
        <begin position="1"/>
        <end position="28"/>
    </location>
</feature>
<dbReference type="AlphaFoldDB" id="A0AAD8NSM8"/>
<sequence length="371" mass="41894">MVGEEEKENEKKKKNKKNNNNKRFPKGSRRETTYLVTNLLVNCCSENRWYHFKEYGRISDAYVPANISRQSNHAQWTQAYVISRPPIHANEVRSFRDAVVGNSRSGKLDLAKKSIKINHKSAWFPETHRKKAVVAGAFSLEGLANAKAVLEGSGIRFEKISYIGGMKVLISFFNAQEAKNFIELNVASWRNVFSSVVIWDGQEIEVERIVGVNIYGVPLLLRDEATYNKIGRCFILTSLGSKICEEVQVCSKNKTLLVWVREDQSHWAPSYSSFSKVEDDDWEFDGIVEHEVIGNPDSPVFIVGQDPFPVASEVDSHGERLGFKSNVTCNGLPRCVSGVERVDLFAYGIQKVFRFPIAFRTQIHVAEAVGP</sequence>
<organism evidence="2 3">
    <name type="scientific">Tagetes erecta</name>
    <name type="common">African marigold</name>
    <dbReference type="NCBI Taxonomy" id="13708"/>
    <lineage>
        <taxon>Eukaryota</taxon>
        <taxon>Viridiplantae</taxon>
        <taxon>Streptophyta</taxon>
        <taxon>Embryophyta</taxon>
        <taxon>Tracheophyta</taxon>
        <taxon>Spermatophyta</taxon>
        <taxon>Magnoliopsida</taxon>
        <taxon>eudicotyledons</taxon>
        <taxon>Gunneridae</taxon>
        <taxon>Pentapetalae</taxon>
        <taxon>asterids</taxon>
        <taxon>campanulids</taxon>
        <taxon>Asterales</taxon>
        <taxon>Asteraceae</taxon>
        <taxon>Asteroideae</taxon>
        <taxon>Heliantheae alliance</taxon>
        <taxon>Tageteae</taxon>
        <taxon>Tagetes</taxon>
    </lineage>
</organism>
<keyword evidence="3" id="KW-1185">Reference proteome</keyword>
<proteinExistence type="predicted"/>
<dbReference type="EMBL" id="JAUHHV010000007">
    <property type="protein sequence ID" value="KAK1419822.1"/>
    <property type="molecule type" value="Genomic_DNA"/>
</dbReference>
<feature type="compositionally biased region" description="Basic residues" evidence="1">
    <location>
        <begin position="12"/>
        <end position="27"/>
    </location>
</feature>
<comment type="caution">
    <text evidence="2">The sequence shown here is derived from an EMBL/GenBank/DDBJ whole genome shotgun (WGS) entry which is preliminary data.</text>
</comment>
<evidence type="ECO:0000313" key="2">
    <source>
        <dbReference type="EMBL" id="KAK1419822.1"/>
    </source>
</evidence>
<dbReference type="Proteomes" id="UP001229421">
    <property type="component" value="Unassembled WGS sequence"/>
</dbReference>
<gene>
    <name evidence="2" type="ORF">QVD17_29184</name>
</gene>
<protein>
    <submittedName>
        <fullName evidence="2">Uncharacterized protein</fullName>
    </submittedName>
</protein>
<accession>A0AAD8NSM8</accession>
<name>A0AAD8NSM8_TARER</name>
<evidence type="ECO:0000256" key="1">
    <source>
        <dbReference type="SAM" id="MobiDB-lite"/>
    </source>
</evidence>
<reference evidence="2" key="1">
    <citation type="journal article" date="2023" name="bioRxiv">
        <title>Improved chromosome-level genome assembly for marigold (Tagetes erecta).</title>
        <authorList>
            <person name="Jiang F."/>
            <person name="Yuan L."/>
            <person name="Wang S."/>
            <person name="Wang H."/>
            <person name="Xu D."/>
            <person name="Wang A."/>
            <person name="Fan W."/>
        </authorList>
    </citation>
    <scope>NUCLEOTIDE SEQUENCE</scope>
    <source>
        <strain evidence="2">WSJ</strain>
        <tissue evidence="2">Leaf</tissue>
    </source>
</reference>